<protein>
    <submittedName>
        <fullName evidence="1">Uncharacterized protein</fullName>
    </submittedName>
</protein>
<evidence type="ECO:0000313" key="2">
    <source>
        <dbReference type="Proteomes" id="UP001239111"/>
    </source>
</evidence>
<dbReference type="EMBL" id="CM056741">
    <property type="protein sequence ID" value="KAJ8682128.1"/>
    <property type="molecule type" value="Genomic_DNA"/>
</dbReference>
<comment type="caution">
    <text evidence="1">The sequence shown here is derived from an EMBL/GenBank/DDBJ whole genome shotgun (WGS) entry which is preliminary data.</text>
</comment>
<accession>A0ACC2PGC3</accession>
<reference evidence="1" key="1">
    <citation type="submission" date="2023-04" db="EMBL/GenBank/DDBJ databases">
        <title>A chromosome-level genome assembly of the parasitoid wasp Eretmocerus hayati.</title>
        <authorList>
            <person name="Zhong Y."/>
            <person name="Liu S."/>
            <person name="Liu Y."/>
        </authorList>
    </citation>
    <scope>NUCLEOTIDE SEQUENCE</scope>
    <source>
        <strain evidence="1">ZJU_SS_LIU_2023</strain>
    </source>
</reference>
<organism evidence="1 2">
    <name type="scientific">Eretmocerus hayati</name>
    <dbReference type="NCBI Taxonomy" id="131215"/>
    <lineage>
        <taxon>Eukaryota</taxon>
        <taxon>Metazoa</taxon>
        <taxon>Ecdysozoa</taxon>
        <taxon>Arthropoda</taxon>
        <taxon>Hexapoda</taxon>
        <taxon>Insecta</taxon>
        <taxon>Pterygota</taxon>
        <taxon>Neoptera</taxon>
        <taxon>Endopterygota</taxon>
        <taxon>Hymenoptera</taxon>
        <taxon>Apocrita</taxon>
        <taxon>Proctotrupomorpha</taxon>
        <taxon>Chalcidoidea</taxon>
        <taxon>Aphelinidae</taxon>
        <taxon>Aphelininae</taxon>
        <taxon>Eretmocerus</taxon>
    </lineage>
</organism>
<sequence length="266" mass="30597">MDISIPIDLYLMELCIFVLFRKVGKLSGNCSGTWSVSEALSPKAKQTEGIQMTSMKMNMQDCLLLIPQFDGRPECLEPFSASLRHISTHFISSVEQRSLILALHTKLRSQAYDHFAHRLHQIDTIENLISELHLFFGEAGRKSELLDRLYKIRQEPHESVREFGLKVDILMERTCLAYSGYRISNDVQQEVEDTKMIVRRTALASFIRGLTSMELEVHVSMRRPETLHEAIGVAIELDNLRSLTCPNFQRKCESAVKTKRRNNTKR</sequence>
<dbReference type="Proteomes" id="UP001239111">
    <property type="component" value="Chromosome 1"/>
</dbReference>
<evidence type="ECO:0000313" key="1">
    <source>
        <dbReference type="EMBL" id="KAJ8682128.1"/>
    </source>
</evidence>
<keyword evidence="2" id="KW-1185">Reference proteome</keyword>
<proteinExistence type="predicted"/>
<name>A0ACC2PGC3_9HYME</name>
<gene>
    <name evidence="1" type="ORF">QAD02_017920</name>
</gene>